<gene>
    <name evidence="2" type="ORF">PX52LOC_06928</name>
</gene>
<evidence type="ECO:0000313" key="2">
    <source>
        <dbReference type="EMBL" id="QEL19847.1"/>
    </source>
</evidence>
<dbReference type="Pfam" id="PF13392">
    <property type="entry name" value="HNH_3"/>
    <property type="match status" value="1"/>
</dbReference>
<dbReference type="InterPro" id="IPR003615">
    <property type="entry name" value="HNH_nuc"/>
</dbReference>
<sequence>MSFDCDAPLPADRFWGKVRRGVGADDCWEWAGAKSGTGYGVYKQGRKNHSAHRFAYALAFGDPGPLHVLHRCDNRPCCNPAHLFLGSNGENQRDKQVKGRAAKKLTAEQVRRLRERVAAGETQKALAAEFGVCQQAVSYAVAKGWTHLTPAP</sequence>
<dbReference type="EMBL" id="CP042425">
    <property type="protein sequence ID" value="QEL19847.1"/>
    <property type="molecule type" value="Genomic_DNA"/>
</dbReference>
<keyword evidence="2" id="KW-0378">Hydrolase</keyword>
<dbReference type="InterPro" id="IPR044930">
    <property type="entry name" value="Homing_endonuclease_His-Me"/>
</dbReference>
<dbReference type="Proteomes" id="UP000324974">
    <property type="component" value="Chromosome"/>
</dbReference>
<name>A0A5C1ANX0_9BACT</name>
<evidence type="ECO:0000313" key="3">
    <source>
        <dbReference type="Proteomes" id="UP000324974"/>
    </source>
</evidence>
<proteinExistence type="predicted"/>
<dbReference type="AlphaFoldDB" id="A0A5C1ANX0"/>
<evidence type="ECO:0000259" key="1">
    <source>
        <dbReference type="Pfam" id="PF13392"/>
    </source>
</evidence>
<dbReference type="RefSeq" id="WP_149114196.1">
    <property type="nucleotide sequence ID" value="NZ_CP042425.1"/>
</dbReference>
<protein>
    <submittedName>
        <fullName evidence="2">HNH endonuclease</fullName>
    </submittedName>
</protein>
<keyword evidence="2" id="KW-0255">Endonuclease</keyword>
<dbReference type="InterPro" id="IPR044925">
    <property type="entry name" value="His-Me_finger_sf"/>
</dbReference>
<organism evidence="2 3">
    <name type="scientific">Limnoglobus roseus</name>
    <dbReference type="NCBI Taxonomy" id="2598579"/>
    <lineage>
        <taxon>Bacteria</taxon>
        <taxon>Pseudomonadati</taxon>
        <taxon>Planctomycetota</taxon>
        <taxon>Planctomycetia</taxon>
        <taxon>Gemmatales</taxon>
        <taxon>Gemmataceae</taxon>
        <taxon>Limnoglobus</taxon>
    </lineage>
</organism>
<accession>A0A5C1ANX0</accession>
<dbReference type="OrthoDB" id="287888at2"/>
<feature type="domain" description="HNH nuclease" evidence="1">
    <location>
        <begin position="51"/>
        <end position="93"/>
    </location>
</feature>
<dbReference type="KEGG" id="lrs:PX52LOC_06928"/>
<keyword evidence="2" id="KW-0540">Nuclease</keyword>
<reference evidence="3" key="1">
    <citation type="submission" date="2019-08" db="EMBL/GenBank/DDBJ databases">
        <title>Limnoglobus roseus gen. nov., sp. nov., a novel freshwater planctomycete with a giant genome from the family Gemmataceae.</title>
        <authorList>
            <person name="Kulichevskaya I.S."/>
            <person name="Naumoff D.G."/>
            <person name="Miroshnikov K."/>
            <person name="Ivanova A."/>
            <person name="Philippov D.A."/>
            <person name="Hakobyan A."/>
            <person name="Rijpstra I.C."/>
            <person name="Sinninghe Damste J.S."/>
            <person name="Liesack W."/>
            <person name="Dedysh S.N."/>
        </authorList>
    </citation>
    <scope>NUCLEOTIDE SEQUENCE [LARGE SCALE GENOMIC DNA]</scope>
    <source>
        <strain evidence="3">PX52</strain>
    </source>
</reference>
<dbReference type="GO" id="GO:0004519">
    <property type="term" value="F:endonuclease activity"/>
    <property type="evidence" value="ECO:0007669"/>
    <property type="project" value="UniProtKB-KW"/>
</dbReference>
<dbReference type="Gene3D" id="3.90.75.10">
    <property type="entry name" value="Homing Intron 3 (I-ppo) Encoded Endonuclease, Chain A"/>
    <property type="match status" value="1"/>
</dbReference>
<dbReference type="SUPFAM" id="SSF54060">
    <property type="entry name" value="His-Me finger endonucleases"/>
    <property type="match status" value="1"/>
</dbReference>
<keyword evidence="3" id="KW-1185">Reference proteome</keyword>